<dbReference type="FunFam" id="3.30.200.20:FF:000046">
    <property type="entry name" value="Mitogen-activated protein kinase"/>
    <property type="match status" value="1"/>
</dbReference>
<evidence type="ECO:0000313" key="12">
    <source>
        <dbReference type="EMBL" id="KOS39185.1"/>
    </source>
</evidence>
<gene>
    <name evidence="12" type="ORF">ACN38_g9979</name>
</gene>
<dbReference type="EMBL" id="LHQQ01000215">
    <property type="protein sequence ID" value="KOS39185.1"/>
    <property type="molecule type" value="Genomic_DNA"/>
</dbReference>
<feature type="transmembrane region" description="Helical" evidence="10">
    <location>
        <begin position="20"/>
        <end position="39"/>
    </location>
</feature>
<accession>A0A0M9WC20</accession>
<evidence type="ECO:0000256" key="5">
    <source>
        <dbReference type="ARBA" id="ARBA00022741"/>
    </source>
</evidence>
<keyword evidence="7" id="KW-0067">ATP-binding</keyword>
<dbReference type="PROSITE" id="PS01351">
    <property type="entry name" value="MAPK"/>
    <property type="match status" value="1"/>
</dbReference>
<dbReference type="EC" id="2.7.11.24" evidence="2"/>
<dbReference type="GO" id="GO:0004707">
    <property type="term" value="F:MAP kinase activity"/>
    <property type="evidence" value="ECO:0007669"/>
    <property type="project" value="UniProtKB-EC"/>
</dbReference>
<sequence length="408" mass="46986">MRRYKNAQLGISRIQYPPTILPIQPFFNICALGIMATFVTHKIMGTALQTTERYTDLQARGVGAFGVICSAHDSKANRTVAIKKIGNPFDSSARVKRTYREVHLMNHLKHDNLISITDIFISPAEDLYLVMDCCMTDLHELIQSRSKPLDNKFIQFFTYQLLRGLKFIHSAGVIHRDLKPSNVLIKENCDLKICDFGLAREQDHQMTGYVSTRYYRAPEIMLTWQRYSYAVDIWSTGCILAEMLLGKVLLPGTDNVHHFKLMTEMFGKPPKEFMETVYSDVTMKFVNSLPEAEPQSLRATLGNVDSEAIDLLEKMLDIDPQKRIAAADALPHLYLSTYSDLNDEPECEKQIDWSLLDSEMTTDQWKTKMYFEILNYHTGSYNWEDTDPKAHEGRFEDWMRTEITVGTY</sequence>
<dbReference type="Proteomes" id="UP000037696">
    <property type="component" value="Unassembled WGS sequence"/>
</dbReference>
<dbReference type="InterPro" id="IPR003527">
    <property type="entry name" value="MAP_kinase_CS"/>
</dbReference>
<dbReference type="STRING" id="229535.A0A0M9WC20"/>
<evidence type="ECO:0000256" key="3">
    <source>
        <dbReference type="ARBA" id="ARBA00022527"/>
    </source>
</evidence>
<dbReference type="Gene3D" id="3.30.200.20">
    <property type="entry name" value="Phosphorylase Kinase, domain 1"/>
    <property type="match status" value="1"/>
</dbReference>
<dbReference type="SMART" id="SM00220">
    <property type="entry name" value="S_TKc"/>
    <property type="match status" value="1"/>
</dbReference>
<keyword evidence="13" id="KW-1185">Reference proteome</keyword>
<dbReference type="GO" id="GO:0005524">
    <property type="term" value="F:ATP binding"/>
    <property type="evidence" value="ECO:0007669"/>
    <property type="project" value="UniProtKB-KW"/>
</dbReference>
<keyword evidence="3" id="KW-0723">Serine/threonine-protein kinase</keyword>
<keyword evidence="10" id="KW-1133">Transmembrane helix</keyword>
<evidence type="ECO:0000259" key="11">
    <source>
        <dbReference type="PROSITE" id="PS50011"/>
    </source>
</evidence>
<feature type="domain" description="Protein kinase" evidence="11">
    <location>
        <begin position="54"/>
        <end position="335"/>
    </location>
</feature>
<dbReference type="SUPFAM" id="SSF56112">
    <property type="entry name" value="Protein kinase-like (PK-like)"/>
    <property type="match status" value="1"/>
</dbReference>
<reference evidence="12 13" key="1">
    <citation type="submission" date="2015-08" db="EMBL/GenBank/DDBJ databases">
        <title>Genome sequencing of Penicillium nordicum.</title>
        <authorList>
            <person name="Nguyen H.D."/>
            <person name="Seifert K.A."/>
        </authorList>
    </citation>
    <scope>NUCLEOTIDE SEQUENCE [LARGE SCALE GENOMIC DNA]</scope>
    <source>
        <strain evidence="12 13">DAOMC 185683</strain>
    </source>
</reference>
<evidence type="ECO:0000313" key="13">
    <source>
        <dbReference type="Proteomes" id="UP000037696"/>
    </source>
</evidence>
<dbReference type="InterPro" id="IPR008271">
    <property type="entry name" value="Ser/Thr_kinase_AS"/>
</dbReference>
<keyword evidence="10" id="KW-0472">Membrane</keyword>
<keyword evidence="4" id="KW-0808">Transferase</keyword>
<dbReference type="PANTHER" id="PTHR24055">
    <property type="entry name" value="MITOGEN-ACTIVATED PROTEIN KINASE"/>
    <property type="match status" value="1"/>
</dbReference>
<comment type="similarity">
    <text evidence="8">Belongs to the protein kinase superfamily. Ser/Thr protein kinase family. MAP kinase subfamily.</text>
</comment>
<keyword evidence="6" id="KW-0418">Kinase</keyword>
<dbReference type="Gene3D" id="1.10.510.10">
    <property type="entry name" value="Transferase(Phosphotransferase) domain 1"/>
    <property type="match status" value="1"/>
</dbReference>
<evidence type="ECO:0000256" key="6">
    <source>
        <dbReference type="ARBA" id="ARBA00022777"/>
    </source>
</evidence>
<dbReference type="InterPro" id="IPR000719">
    <property type="entry name" value="Prot_kinase_dom"/>
</dbReference>
<dbReference type="AlphaFoldDB" id="A0A0M9WC20"/>
<keyword evidence="10" id="KW-0812">Transmembrane</keyword>
<evidence type="ECO:0000256" key="7">
    <source>
        <dbReference type="ARBA" id="ARBA00022840"/>
    </source>
</evidence>
<comment type="cofactor">
    <cofactor evidence="1">
        <name>Mg(2+)</name>
        <dbReference type="ChEBI" id="CHEBI:18420"/>
    </cofactor>
</comment>
<dbReference type="Pfam" id="PF00069">
    <property type="entry name" value="Pkinase"/>
    <property type="match status" value="1"/>
</dbReference>
<dbReference type="PROSITE" id="PS00108">
    <property type="entry name" value="PROTEIN_KINASE_ST"/>
    <property type="match status" value="1"/>
</dbReference>
<evidence type="ECO:0000256" key="4">
    <source>
        <dbReference type="ARBA" id="ARBA00022679"/>
    </source>
</evidence>
<evidence type="ECO:0000256" key="1">
    <source>
        <dbReference type="ARBA" id="ARBA00001946"/>
    </source>
</evidence>
<comment type="caution">
    <text evidence="12">The sequence shown here is derived from an EMBL/GenBank/DDBJ whole genome shotgun (WGS) entry which is preliminary data.</text>
</comment>
<organism evidence="12 13">
    <name type="scientific">Penicillium nordicum</name>
    <dbReference type="NCBI Taxonomy" id="229535"/>
    <lineage>
        <taxon>Eukaryota</taxon>
        <taxon>Fungi</taxon>
        <taxon>Dikarya</taxon>
        <taxon>Ascomycota</taxon>
        <taxon>Pezizomycotina</taxon>
        <taxon>Eurotiomycetes</taxon>
        <taxon>Eurotiomycetidae</taxon>
        <taxon>Eurotiales</taxon>
        <taxon>Aspergillaceae</taxon>
        <taxon>Penicillium</taxon>
    </lineage>
</organism>
<keyword evidence="5" id="KW-0547">Nucleotide-binding</keyword>
<dbReference type="OrthoDB" id="192887at2759"/>
<dbReference type="InterPro" id="IPR050117">
    <property type="entry name" value="MAPK"/>
</dbReference>
<protein>
    <recommendedName>
        <fullName evidence="9">Mitogen-activated protein kinase mpkC</fullName>
        <ecNumber evidence="2">2.7.11.24</ecNumber>
    </recommendedName>
</protein>
<evidence type="ECO:0000256" key="10">
    <source>
        <dbReference type="SAM" id="Phobius"/>
    </source>
</evidence>
<dbReference type="PROSITE" id="PS50011">
    <property type="entry name" value="PROTEIN_KINASE_DOM"/>
    <property type="match status" value="1"/>
</dbReference>
<evidence type="ECO:0000256" key="9">
    <source>
        <dbReference type="ARBA" id="ARBA00074789"/>
    </source>
</evidence>
<dbReference type="InterPro" id="IPR011009">
    <property type="entry name" value="Kinase-like_dom_sf"/>
</dbReference>
<name>A0A0M9WC20_9EURO</name>
<proteinExistence type="inferred from homology"/>
<evidence type="ECO:0000256" key="8">
    <source>
        <dbReference type="ARBA" id="ARBA00061056"/>
    </source>
</evidence>
<dbReference type="FunFam" id="1.10.510.10:FF:000049">
    <property type="entry name" value="Mitogen-activated protein kinase"/>
    <property type="match status" value="1"/>
</dbReference>
<evidence type="ECO:0000256" key="2">
    <source>
        <dbReference type="ARBA" id="ARBA00012411"/>
    </source>
</evidence>